<sequence length="620" mass="68380">MGLKVKSVPITFSVPNTHLQYLSDSDTMATRSANGGSHEPVDVWTKNSNQPGHGDSDTQSLEERNERTLLENPNNVTSEAQPGVQKAEATALVWTRTALYTTYSWIWLCFFVLSMQSAINSNLIYYAYANFASAPQISQAYVISTIVGGVMQLPIAKILNLWGRAEGLLIVLIIYLLGLMVISTCSGPDGFAAGYTLYQVGYSQLNFILTVFVADASGLRNRAFAYAFIGTPTICTAFTGSLVAESFITHSTWRWAYGCFAIITCAFIVPVAVVFKLYQRKAEKLNLLVKNDSDRTVMQSVVHYMHEFDIVGGFILMAAFVLFLLPFSLETHGFSGYSSPTFIAMTTVGIILFPVFVLWEYHFARAGFIRWELLRNRTVIGACILAALIFFNYYTWDQYFYYYVQVVYDLDVTRTGYMTQIYGVGSTIWAVIFGAWIRQTKHFKKACLFLGAPLMLLGAGLMIHFRGSQSQIGYLMMCQIFIACGGGTLVIGDEMAVMAAADRDGVPMMLALISLSSSVGGSIGYSVASAIYSNTFPQALLSALPDYAKSEFETIYAGGSAVQLTYPPGSEVRNAINYAWAYSQKYECITAAALVGLAFPAIAIWKDYNVDKKQVKGTVI</sequence>
<keyword evidence="5 9" id="KW-1133">Transmembrane helix</keyword>
<keyword evidence="11" id="KW-1185">Reference proteome</keyword>
<evidence type="ECO:0000256" key="2">
    <source>
        <dbReference type="ARBA" id="ARBA00008335"/>
    </source>
</evidence>
<dbReference type="Pfam" id="PF07690">
    <property type="entry name" value="MFS_1"/>
    <property type="match status" value="1"/>
</dbReference>
<keyword evidence="7" id="KW-0325">Glycoprotein</keyword>
<comment type="subcellular location">
    <subcellularLocation>
        <location evidence="1">Membrane</location>
        <topology evidence="1">Multi-pass membrane protein</topology>
    </subcellularLocation>
</comment>
<dbReference type="InterPro" id="IPR036259">
    <property type="entry name" value="MFS_trans_sf"/>
</dbReference>
<feature type="transmembrane region" description="Helical" evidence="9">
    <location>
        <begin position="105"/>
        <end position="128"/>
    </location>
</feature>
<feature type="transmembrane region" description="Helical" evidence="9">
    <location>
        <begin position="379"/>
        <end position="396"/>
    </location>
</feature>
<feature type="transmembrane region" description="Helical" evidence="9">
    <location>
        <begin position="196"/>
        <end position="216"/>
    </location>
</feature>
<evidence type="ECO:0000256" key="9">
    <source>
        <dbReference type="SAM" id="Phobius"/>
    </source>
</evidence>
<feature type="transmembrane region" description="Helical" evidence="9">
    <location>
        <begin position="308"/>
        <end position="329"/>
    </location>
</feature>
<feature type="transmembrane region" description="Helical" evidence="9">
    <location>
        <begin position="341"/>
        <end position="359"/>
    </location>
</feature>
<dbReference type="EMBL" id="DS995900">
    <property type="protein sequence ID" value="EEA25490.1"/>
    <property type="molecule type" value="Genomic_DNA"/>
</dbReference>
<comment type="similarity">
    <text evidence="2">Belongs to the major facilitator superfamily.</text>
</comment>
<feature type="transmembrane region" description="Helical" evidence="9">
    <location>
        <begin position="416"/>
        <end position="437"/>
    </location>
</feature>
<feature type="transmembrane region" description="Helical" evidence="9">
    <location>
        <begin position="446"/>
        <end position="465"/>
    </location>
</feature>
<dbReference type="PANTHER" id="PTHR23501">
    <property type="entry name" value="MAJOR FACILITATOR SUPERFAMILY"/>
    <property type="match status" value="1"/>
</dbReference>
<evidence type="ECO:0000256" key="1">
    <source>
        <dbReference type="ARBA" id="ARBA00004141"/>
    </source>
</evidence>
<dbReference type="Gene3D" id="1.20.1250.20">
    <property type="entry name" value="MFS general substrate transporter like domains"/>
    <property type="match status" value="2"/>
</dbReference>
<dbReference type="VEuPathDB" id="FungiDB:PMAA_065960"/>
<dbReference type="OrthoDB" id="4078873at2759"/>
<protein>
    <submittedName>
        <fullName evidence="10">Siderochrome-iron transporter, putative</fullName>
    </submittedName>
</protein>
<feature type="transmembrane region" description="Helical" evidence="9">
    <location>
        <begin position="255"/>
        <end position="278"/>
    </location>
</feature>
<keyword evidence="4 9" id="KW-0812">Transmembrane</keyword>
<keyword evidence="3" id="KW-0813">Transport</keyword>
<dbReference type="PANTHER" id="PTHR23501:SF107">
    <property type="entry name" value="TRANSPORTER, PUTATIVE (AFU_ORTHOLOGUE AFUA_7G04730)-RELATED"/>
    <property type="match status" value="1"/>
</dbReference>
<evidence type="ECO:0000256" key="7">
    <source>
        <dbReference type="ARBA" id="ARBA00023180"/>
    </source>
</evidence>
<dbReference type="GO" id="GO:0022857">
    <property type="term" value="F:transmembrane transporter activity"/>
    <property type="evidence" value="ECO:0007669"/>
    <property type="project" value="InterPro"/>
</dbReference>
<name>B6QBT0_TALMQ</name>
<feature type="region of interest" description="Disordered" evidence="8">
    <location>
        <begin position="29"/>
        <end position="61"/>
    </location>
</feature>
<dbReference type="AlphaFoldDB" id="B6QBT0"/>
<dbReference type="InterPro" id="IPR011701">
    <property type="entry name" value="MFS"/>
</dbReference>
<dbReference type="GO" id="GO:0005886">
    <property type="term" value="C:plasma membrane"/>
    <property type="evidence" value="ECO:0007669"/>
    <property type="project" value="TreeGrafter"/>
</dbReference>
<proteinExistence type="inferred from homology"/>
<accession>B6QBT0</accession>
<evidence type="ECO:0000256" key="3">
    <source>
        <dbReference type="ARBA" id="ARBA00022448"/>
    </source>
</evidence>
<keyword evidence="6 9" id="KW-0472">Membrane</keyword>
<dbReference type="PhylomeDB" id="B6QBT0"/>
<feature type="transmembrane region" description="Helical" evidence="9">
    <location>
        <begin position="223"/>
        <end position="243"/>
    </location>
</feature>
<gene>
    <name evidence="10" type="ORF">PMAA_065960</name>
</gene>
<dbReference type="HOGENOM" id="CLU_012970_1_0_1"/>
<dbReference type="Proteomes" id="UP000001294">
    <property type="component" value="Unassembled WGS sequence"/>
</dbReference>
<dbReference type="FunFam" id="1.20.1250.20:FF:000335">
    <property type="entry name" value="Siderochrome iron transporter 2"/>
    <property type="match status" value="1"/>
</dbReference>
<feature type="transmembrane region" description="Helical" evidence="9">
    <location>
        <begin position="140"/>
        <end position="160"/>
    </location>
</feature>
<feature type="transmembrane region" description="Helical" evidence="9">
    <location>
        <begin position="512"/>
        <end position="532"/>
    </location>
</feature>
<evidence type="ECO:0000256" key="5">
    <source>
        <dbReference type="ARBA" id="ARBA00022989"/>
    </source>
</evidence>
<feature type="transmembrane region" description="Helical" evidence="9">
    <location>
        <begin position="167"/>
        <end position="184"/>
    </location>
</feature>
<evidence type="ECO:0000256" key="8">
    <source>
        <dbReference type="SAM" id="MobiDB-lite"/>
    </source>
</evidence>
<evidence type="ECO:0000313" key="10">
    <source>
        <dbReference type="EMBL" id="EEA25490.1"/>
    </source>
</evidence>
<organism evidence="10 11">
    <name type="scientific">Talaromyces marneffei (strain ATCC 18224 / CBS 334.59 / QM 7333)</name>
    <name type="common">Penicillium marneffei</name>
    <dbReference type="NCBI Taxonomy" id="441960"/>
    <lineage>
        <taxon>Eukaryota</taxon>
        <taxon>Fungi</taxon>
        <taxon>Dikarya</taxon>
        <taxon>Ascomycota</taxon>
        <taxon>Pezizomycotina</taxon>
        <taxon>Eurotiomycetes</taxon>
        <taxon>Eurotiomycetidae</taxon>
        <taxon>Eurotiales</taxon>
        <taxon>Trichocomaceae</taxon>
        <taxon>Talaromyces</taxon>
        <taxon>Talaromyces sect. Talaromyces</taxon>
    </lineage>
</organism>
<dbReference type="FunFam" id="1.20.1250.20:FF:000284">
    <property type="entry name" value="Siderophore iron transporter mirB"/>
    <property type="match status" value="1"/>
</dbReference>
<evidence type="ECO:0000313" key="11">
    <source>
        <dbReference type="Proteomes" id="UP000001294"/>
    </source>
</evidence>
<evidence type="ECO:0000256" key="6">
    <source>
        <dbReference type="ARBA" id="ARBA00023136"/>
    </source>
</evidence>
<feature type="transmembrane region" description="Helical" evidence="9">
    <location>
        <begin position="471"/>
        <end position="491"/>
    </location>
</feature>
<reference evidence="11" key="1">
    <citation type="journal article" date="2015" name="Genome Announc.">
        <title>Genome sequence of the AIDS-associated pathogen Penicillium marneffei (ATCC18224) and its near taxonomic relative Talaromyces stipitatus (ATCC10500).</title>
        <authorList>
            <person name="Nierman W.C."/>
            <person name="Fedorova-Abrams N.D."/>
            <person name="Andrianopoulos A."/>
        </authorList>
    </citation>
    <scope>NUCLEOTIDE SEQUENCE [LARGE SCALE GENOMIC DNA]</scope>
    <source>
        <strain evidence="11">ATCC 18224 / CBS 334.59 / QM 7333</strain>
    </source>
</reference>
<dbReference type="SUPFAM" id="SSF103473">
    <property type="entry name" value="MFS general substrate transporter"/>
    <property type="match status" value="1"/>
</dbReference>
<evidence type="ECO:0000256" key="4">
    <source>
        <dbReference type="ARBA" id="ARBA00022692"/>
    </source>
</evidence>